<dbReference type="InterPro" id="IPR001138">
    <property type="entry name" value="Zn2Cys6_DnaBD"/>
</dbReference>
<dbReference type="GO" id="GO:0008270">
    <property type="term" value="F:zinc ion binding"/>
    <property type="evidence" value="ECO:0007669"/>
    <property type="project" value="InterPro"/>
</dbReference>
<dbReference type="EMBL" id="NMPR01000017">
    <property type="protein sequence ID" value="KAA8634938.1"/>
    <property type="molecule type" value="Genomic_DNA"/>
</dbReference>
<dbReference type="PROSITE" id="PS50048">
    <property type="entry name" value="ZN2_CY6_FUNGAL_2"/>
    <property type="match status" value="1"/>
</dbReference>
<evidence type="ECO:0000313" key="4">
    <source>
        <dbReference type="EMBL" id="KAA8634938.1"/>
    </source>
</evidence>
<evidence type="ECO:0000259" key="3">
    <source>
        <dbReference type="PROSITE" id="PS50048"/>
    </source>
</evidence>
<dbReference type="AlphaFoldDB" id="A0A8S8ZZQ4"/>
<proteinExistence type="predicted"/>
<dbReference type="Proteomes" id="UP000433876">
    <property type="component" value="Unassembled WGS sequence"/>
</dbReference>
<feature type="compositionally biased region" description="Low complexity" evidence="2">
    <location>
        <begin position="74"/>
        <end position="85"/>
    </location>
</feature>
<evidence type="ECO:0000256" key="1">
    <source>
        <dbReference type="ARBA" id="ARBA00023242"/>
    </source>
</evidence>
<sequence>MTDSPSAIGPGPIRRTHRKSRTGCTACKARKIKCDEHHPSCINCISHGLQCPFLSMKANLPPRPRPRPQPQAPSPITQSQIQSPSPVSPHTPVEPSPPPQPSIPINPSYHPHPGIDNPIEEDDDPLPTLHLLLLHNFTSSTYLTLTTDSTVAHFWRTSVVNLAFSLSSSSFTSSSSSSSSSSYLLRVLLSVSALHLAFQQSCPQKRDFYTAQGILLHQKATREAMRKMLPVIEREEDELGLYLFAALTIYVALASPRGKRGDGRVYVLENQGEWRRNEEMTLLDDRGDKEVEAAGLPGMETGSAGLNFPDWAFLVNGPKSLSNFITNNAAHQEFLKPFLAYGGRRWREARGESSSSSSTSPSAGLSKTGTPTPSGTGTATGSGSESSSDMPVEQERDENENENENENKKEIPRPRPLSHLRSLISSDTTNPHLETYLFAIDELELSLTHLTSSSPTANTNTNTNTDTIIITSPSITPSSSNYGPDSDPSLSPFPSQTTTQTEAQTAASASTASGGGDVLDAMLWLWAVSDSLVPLLKIPTQEAVAVFAHFGILLKHHERQWWLQGWGDHLILRAKDILDEEHRGWISWPLEVLEGGSRGLRGAAYTRG</sequence>
<dbReference type="PANTHER" id="PTHR47657:SF7">
    <property type="entry name" value="STEROL REGULATORY ELEMENT-BINDING PROTEIN ECM22"/>
    <property type="match status" value="1"/>
</dbReference>
<dbReference type="Gene3D" id="4.10.240.10">
    <property type="entry name" value="Zn(2)-C6 fungal-type DNA-binding domain"/>
    <property type="match status" value="1"/>
</dbReference>
<evidence type="ECO:0000313" key="5">
    <source>
        <dbReference type="Proteomes" id="UP000433876"/>
    </source>
</evidence>
<feature type="compositionally biased region" description="Pro residues" evidence="2">
    <location>
        <begin position="61"/>
        <end position="73"/>
    </location>
</feature>
<dbReference type="CDD" id="cd00067">
    <property type="entry name" value="GAL4"/>
    <property type="match status" value="1"/>
</dbReference>
<dbReference type="Pfam" id="PF00172">
    <property type="entry name" value="Zn_clus"/>
    <property type="match status" value="1"/>
</dbReference>
<dbReference type="SUPFAM" id="SSF57701">
    <property type="entry name" value="Zn2/Cys6 DNA-binding domain"/>
    <property type="match status" value="1"/>
</dbReference>
<reference evidence="4 5" key="1">
    <citation type="submission" date="2017-07" db="EMBL/GenBank/DDBJ databases">
        <title>Genome sequence of the Sordaria macrospora wild type strain R19027.</title>
        <authorList>
            <person name="Nowrousian M."/>
            <person name="Teichert I."/>
            <person name="Kueck U."/>
        </authorList>
    </citation>
    <scope>NUCLEOTIDE SEQUENCE [LARGE SCALE GENOMIC DNA]</scope>
    <source>
        <strain evidence="4 5">R19027</strain>
        <tissue evidence="4">Mycelium</tissue>
    </source>
</reference>
<feature type="compositionally biased region" description="Pro residues" evidence="2">
    <location>
        <begin position="86"/>
        <end position="104"/>
    </location>
</feature>
<feature type="region of interest" description="Disordered" evidence="2">
    <location>
        <begin position="349"/>
        <end position="419"/>
    </location>
</feature>
<organism evidence="4 5">
    <name type="scientific">Sordaria macrospora</name>
    <dbReference type="NCBI Taxonomy" id="5147"/>
    <lineage>
        <taxon>Eukaryota</taxon>
        <taxon>Fungi</taxon>
        <taxon>Dikarya</taxon>
        <taxon>Ascomycota</taxon>
        <taxon>Pezizomycotina</taxon>
        <taxon>Sordariomycetes</taxon>
        <taxon>Sordariomycetidae</taxon>
        <taxon>Sordariales</taxon>
        <taxon>Sordariaceae</taxon>
        <taxon>Sordaria</taxon>
    </lineage>
</organism>
<feature type="compositionally biased region" description="Low complexity" evidence="2">
    <location>
        <begin position="353"/>
        <end position="388"/>
    </location>
</feature>
<feature type="domain" description="Zn(2)-C6 fungal-type" evidence="3">
    <location>
        <begin position="23"/>
        <end position="53"/>
    </location>
</feature>
<dbReference type="PANTHER" id="PTHR47657">
    <property type="entry name" value="STEROL REGULATORY ELEMENT-BINDING PROTEIN ECM22"/>
    <property type="match status" value="1"/>
</dbReference>
<feature type="region of interest" description="Disordered" evidence="2">
    <location>
        <begin position="472"/>
        <end position="511"/>
    </location>
</feature>
<gene>
    <name evidence="4" type="ORF">SMACR_07576</name>
</gene>
<evidence type="ECO:0000256" key="2">
    <source>
        <dbReference type="SAM" id="MobiDB-lite"/>
    </source>
</evidence>
<feature type="region of interest" description="Disordered" evidence="2">
    <location>
        <begin position="1"/>
        <end position="22"/>
    </location>
</feature>
<name>A0A8S8ZZQ4_SORMA</name>
<dbReference type="OMA" id="WRRNEEM"/>
<keyword evidence="1" id="KW-0539">Nucleus</keyword>
<dbReference type="SMART" id="SM00066">
    <property type="entry name" value="GAL4"/>
    <property type="match status" value="1"/>
</dbReference>
<accession>A0A8S8ZZQ4</accession>
<dbReference type="InterPro" id="IPR036864">
    <property type="entry name" value="Zn2-C6_fun-type_DNA-bd_sf"/>
</dbReference>
<dbReference type="PRINTS" id="PR00755">
    <property type="entry name" value="AFLATOXINBRP"/>
</dbReference>
<feature type="compositionally biased region" description="Acidic residues" evidence="2">
    <location>
        <begin position="395"/>
        <end position="404"/>
    </location>
</feature>
<dbReference type="PROSITE" id="PS00463">
    <property type="entry name" value="ZN2_CY6_FUNGAL_1"/>
    <property type="match status" value="1"/>
</dbReference>
<protein>
    <recommendedName>
        <fullName evidence="3">Zn(2)-C6 fungal-type domain-containing protein</fullName>
    </recommendedName>
</protein>
<feature type="region of interest" description="Disordered" evidence="2">
    <location>
        <begin position="59"/>
        <end position="122"/>
    </location>
</feature>
<comment type="caution">
    <text evidence="4">The sequence shown here is derived from an EMBL/GenBank/DDBJ whole genome shotgun (WGS) entry which is preliminary data.</text>
</comment>
<dbReference type="GO" id="GO:0000981">
    <property type="term" value="F:DNA-binding transcription factor activity, RNA polymerase II-specific"/>
    <property type="evidence" value="ECO:0007669"/>
    <property type="project" value="InterPro"/>
</dbReference>
<dbReference type="InterPro" id="IPR052400">
    <property type="entry name" value="Zn2-C6_fungal_TF"/>
</dbReference>
<dbReference type="VEuPathDB" id="FungiDB:SMAC_07576"/>